<keyword evidence="2" id="KW-0732">Signal</keyword>
<feature type="signal peptide" evidence="2">
    <location>
        <begin position="1"/>
        <end position="19"/>
    </location>
</feature>
<dbReference type="EMBL" id="ML977510">
    <property type="protein sequence ID" value="KAF2127739.1"/>
    <property type="molecule type" value="Genomic_DNA"/>
</dbReference>
<dbReference type="OrthoDB" id="3760136at2759"/>
<feature type="region of interest" description="Disordered" evidence="1">
    <location>
        <begin position="216"/>
        <end position="235"/>
    </location>
</feature>
<name>A0A6A6A762_9PLEO</name>
<protein>
    <submittedName>
        <fullName evidence="3">Uncharacterized protein</fullName>
    </submittedName>
</protein>
<feature type="chain" id="PRO_5025343468" evidence="2">
    <location>
        <begin position="20"/>
        <end position="360"/>
    </location>
</feature>
<organism evidence="3 4">
    <name type="scientific">Dothidotthia symphoricarpi CBS 119687</name>
    <dbReference type="NCBI Taxonomy" id="1392245"/>
    <lineage>
        <taxon>Eukaryota</taxon>
        <taxon>Fungi</taxon>
        <taxon>Dikarya</taxon>
        <taxon>Ascomycota</taxon>
        <taxon>Pezizomycotina</taxon>
        <taxon>Dothideomycetes</taxon>
        <taxon>Pleosporomycetidae</taxon>
        <taxon>Pleosporales</taxon>
        <taxon>Dothidotthiaceae</taxon>
        <taxon>Dothidotthia</taxon>
    </lineage>
</organism>
<evidence type="ECO:0000256" key="1">
    <source>
        <dbReference type="SAM" id="MobiDB-lite"/>
    </source>
</evidence>
<accession>A0A6A6A762</accession>
<evidence type="ECO:0000313" key="3">
    <source>
        <dbReference type="EMBL" id="KAF2127739.1"/>
    </source>
</evidence>
<proteinExistence type="predicted"/>
<dbReference type="Proteomes" id="UP000799771">
    <property type="component" value="Unassembled WGS sequence"/>
</dbReference>
<gene>
    <name evidence="3" type="ORF">P153DRAFT_368299</name>
</gene>
<evidence type="ECO:0000313" key="4">
    <source>
        <dbReference type="Proteomes" id="UP000799771"/>
    </source>
</evidence>
<sequence>MRFLLGLVPILAALQGALASSIPPQDSACMFGQQRCLDNKIEECDYRYQWVTTRECADNQICVYHDTEIFGRAECVAIQSPSISIRSVSVPRQEEFCVEGGVKCEGNHIYRCDSNGDWQLKQTCTKGEKCTVYFDIDGIGYAQCVNTSPIKARSETAQNGVNPDATARCLAGEQRCDEKSNGIQECDSSHHWTTKKRCGAGRTCVITETDSPLCHLPRHNPPRAPKQQTSSQCNGGDRACDSERRFVFECNTETSNWQVLQQCYKPGACGKYQDGTLGCNGWPEFDGDNPVCQGKCESTLYLYCIAGNYDKPEAIEKCRNDMCARDFCSGCDRCHYMPPYGGIVQPDLMTLVPGELVSGN</sequence>
<keyword evidence="4" id="KW-1185">Reference proteome</keyword>
<dbReference type="RefSeq" id="XP_033522128.1">
    <property type="nucleotide sequence ID" value="XM_033668479.1"/>
</dbReference>
<evidence type="ECO:0000256" key="2">
    <source>
        <dbReference type="SAM" id="SignalP"/>
    </source>
</evidence>
<dbReference type="GeneID" id="54408911"/>
<dbReference type="AlphaFoldDB" id="A0A6A6A762"/>
<reference evidence="3" key="1">
    <citation type="journal article" date="2020" name="Stud. Mycol.">
        <title>101 Dothideomycetes genomes: a test case for predicting lifestyles and emergence of pathogens.</title>
        <authorList>
            <person name="Haridas S."/>
            <person name="Albert R."/>
            <person name="Binder M."/>
            <person name="Bloem J."/>
            <person name="Labutti K."/>
            <person name="Salamov A."/>
            <person name="Andreopoulos B."/>
            <person name="Baker S."/>
            <person name="Barry K."/>
            <person name="Bills G."/>
            <person name="Bluhm B."/>
            <person name="Cannon C."/>
            <person name="Castanera R."/>
            <person name="Culley D."/>
            <person name="Daum C."/>
            <person name="Ezra D."/>
            <person name="Gonzalez J."/>
            <person name="Henrissat B."/>
            <person name="Kuo A."/>
            <person name="Liang C."/>
            <person name="Lipzen A."/>
            <person name="Lutzoni F."/>
            <person name="Magnuson J."/>
            <person name="Mondo S."/>
            <person name="Nolan M."/>
            <person name="Ohm R."/>
            <person name="Pangilinan J."/>
            <person name="Park H.-J."/>
            <person name="Ramirez L."/>
            <person name="Alfaro M."/>
            <person name="Sun H."/>
            <person name="Tritt A."/>
            <person name="Yoshinaga Y."/>
            <person name="Zwiers L.-H."/>
            <person name="Turgeon B."/>
            <person name="Goodwin S."/>
            <person name="Spatafora J."/>
            <person name="Crous P."/>
            <person name="Grigoriev I."/>
        </authorList>
    </citation>
    <scope>NUCLEOTIDE SEQUENCE</scope>
    <source>
        <strain evidence="3">CBS 119687</strain>
    </source>
</reference>